<dbReference type="RefSeq" id="WP_015756339.1">
    <property type="nucleotide sequence ID" value="NC_013216.1"/>
</dbReference>
<dbReference type="OrthoDB" id="3493at2"/>
<organism evidence="3 4">
    <name type="scientific">Desulfofarcimen acetoxidans (strain ATCC 49208 / DSM 771 / KCTC 5769 / VKM B-1644 / 5575)</name>
    <name type="common">Desulfotomaculum acetoxidans</name>
    <dbReference type="NCBI Taxonomy" id="485916"/>
    <lineage>
        <taxon>Bacteria</taxon>
        <taxon>Bacillati</taxon>
        <taxon>Bacillota</taxon>
        <taxon>Clostridia</taxon>
        <taxon>Eubacteriales</taxon>
        <taxon>Peptococcaceae</taxon>
        <taxon>Desulfofarcimen</taxon>
    </lineage>
</organism>
<feature type="domain" description="PilZ" evidence="1">
    <location>
        <begin position="95"/>
        <end position="215"/>
    </location>
</feature>
<reference evidence="3 4" key="1">
    <citation type="journal article" date="2009" name="Stand. Genomic Sci.">
        <title>Complete genome sequence of Desulfotomaculum acetoxidans type strain (5575).</title>
        <authorList>
            <person name="Spring S."/>
            <person name="Lapidus A."/>
            <person name="Schroder M."/>
            <person name="Gleim D."/>
            <person name="Sims D."/>
            <person name="Meincke L."/>
            <person name="Glavina Del Rio T."/>
            <person name="Tice H."/>
            <person name="Copeland A."/>
            <person name="Cheng J.F."/>
            <person name="Lucas S."/>
            <person name="Chen F."/>
            <person name="Nolan M."/>
            <person name="Bruce D."/>
            <person name="Goodwin L."/>
            <person name="Pitluck S."/>
            <person name="Ivanova N."/>
            <person name="Mavromatis K."/>
            <person name="Mikhailova N."/>
            <person name="Pati A."/>
            <person name="Chen A."/>
            <person name="Palaniappan K."/>
            <person name="Land M."/>
            <person name="Hauser L."/>
            <person name="Chang Y.J."/>
            <person name="Jeffries C.D."/>
            <person name="Chain P."/>
            <person name="Saunders E."/>
            <person name="Brettin T."/>
            <person name="Detter J.C."/>
            <person name="Goker M."/>
            <person name="Bristow J."/>
            <person name="Eisen J.A."/>
            <person name="Markowitz V."/>
            <person name="Hugenholtz P."/>
            <person name="Kyrpides N.C."/>
            <person name="Klenk H.P."/>
            <person name="Han C."/>
        </authorList>
    </citation>
    <scope>NUCLEOTIDE SEQUENCE [LARGE SCALE GENOMIC DNA]</scope>
    <source>
        <strain evidence="4">ATCC 49208 / DSM 771 / VKM B-1644</strain>
    </source>
</reference>
<dbReference type="Pfam" id="PF07238">
    <property type="entry name" value="PilZ"/>
    <property type="match status" value="1"/>
</dbReference>
<evidence type="ECO:0000259" key="2">
    <source>
        <dbReference type="Pfam" id="PF12945"/>
    </source>
</evidence>
<dbReference type="InterPro" id="IPR009875">
    <property type="entry name" value="PilZ_domain"/>
</dbReference>
<evidence type="ECO:0000313" key="4">
    <source>
        <dbReference type="Proteomes" id="UP000002217"/>
    </source>
</evidence>
<feature type="domain" description="Type III secretion system flagellar brake protein YcgR PilZN" evidence="2">
    <location>
        <begin position="7"/>
        <end position="88"/>
    </location>
</feature>
<dbReference type="STRING" id="485916.Dtox_0707"/>
<dbReference type="KEGG" id="dae:Dtox_0707"/>
<accession>C8W1H6</accession>
<dbReference type="AlphaFoldDB" id="C8W1H6"/>
<dbReference type="GO" id="GO:0035438">
    <property type="term" value="F:cyclic-di-GMP binding"/>
    <property type="evidence" value="ECO:0007669"/>
    <property type="project" value="InterPro"/>
</dbReference>
<protein>
    <submittedName>
        <fullName evidence="3">Type IV pilus assembly PilZ</fullName>
    </submittedName>
</protein>
<dbReference type="Gene3D" id="2.40.10.220">
    <property type="entry name" value="predicted glycosyltransferase like domains"/>
    <property type="match status" value="1"/>
</dbReference>
<dbReference type="Proteomes" id="UP000002217">
    <property type="component" value="Chromosome"/>
</dbReference>
<evidence type="ECO:0000259" key="1">
    <source>
        <dbReference type="Pfam" id="PF07238"/>
    </source>
</evidence>
<dbReference type="InterPro" id="IPR009926">
    <property type="entry name" value="T3SS_YcgR_PilZN"/>
</dbReference>
<proteinExistence type="predicted"/>
<dbReference type="HOGENOM" id="CLU_086342_1_1_9"/>
<evidence type="ECO:0000313" key="3">
    <source>
        <dbReference type="EMBL" id="ACV61621.1"/>
    </source>
</evidence>
<keyword evidence="4" id="KW-1185">Reference proteome</keyword>
<sequence>MGESILKINTRIEIAKVGSLEYYTSSIQDIKDDVLYIGMPTLCSDPLVLTPGQKVTVRFPGISERYQFSSTFLSFVKDPIVLYRLTMPNEIKRIQQRNYFRVDTLLEVFVSEIPEIGEEENYIKANALDISGGGMKLLIKLLPDQTYHVGKELLVKFNITANNDELVEIKTRVRIVREDQLATQTRPGQRLGCYGVSFVGLSEKFREKIISFIFRIMAVRNK</sequence>
<dbReference type="Pfam" id="PF12945">
    <property type="entry name" value="PilZNR"/>
    <property type="match status" value="1"/>
</dbReference>
<dbReference type="EMBL" id="CP001720">
    <property type="protein sequence ID" value="ACV61621.1"/>
    <property type="molecule type" value="Genomic_DNA"/>
</dbReference>
<name>C8W1H6_DESAS</name>
<dbReference type="eggNOG" id="COG5581">
    <property type="taxonomic scope" value="Bacteria"/>
</dbReference>
<gene>
    <name evidence="3" type="ordered locus">Dtox_0707</name>
</gene>